<evidence type="ECO:0000256" key="1">
    <source>
        <dbReference type="ARBA" id="ARBA00009995"/>
    </source>
</evidence>
<dbReference type="RefSeq" id="XP_017970183.1">
    <property type="nucleotide sequence ID" value="XM_018114694.1"/>
</dbReference>
<evidence type="ECO:0000313" key="4">
    <source>
        <dbReference type="RefSeq" id="XP_017970183.1"/>
    </source>
</evidence>
<dbReference type="AlphaFoldDB" id="A0AB32VWF2"/>
<reference evidence="4" key="2">
    <citation type="submission" date="2025-08" db="UniProtKB">
        <authorList>
            <consortium name="RefSeq"/>
        </authorList>
    </citation>
    <scope>IDENTIFICATION</scope>
</reference>
<dbReference type="GO" id="GO:0035251">
    <property type="term" value="F:UDP-glucosyltransferase activity"/>
    <property type="evidence" value="ECO:0007669"/>
    <property type="project" value="InterPro"/>
</dbReference>
<accession>A0AB32VWF2</accession>
<dbReference type="SUPFAM" id="SSF53756">
    <property type="entry name" value="UDP-Glycosyltransferase/glycogen phosphorylase"/>
    <property type="match status" value="1"/>
</dbReference>
<dbReference type="KEGG" id="tcc:108660576"/>
<gene>
    <name evidence="4" type="primary">LOC108660576</name>
</gene>
<dbReference type="Proteomes" id="UP000694886">
    <property type="component" value="Chromosome 1"/>
</dbReference>
<proteinExistence type="inferred from homology"/>
<dbReference type="InterPro" id="IPR050481">
    <property type="entry name" value="UDP-glycosyltransf_plant"/>
</dbReference>
<organism evidence="3 4">
    <name type="scientific">Theobroma cacao</name>
    <name type="common">Cacao</name>
    <name type="synonym">Cocoa</name>
    <dbReference type="NCBI Taxonomy" id="3641"/>
    <lineage>
        <taxon>Eukaryota</taxon>
        <taxon>Viridiplantae</taxon>
        <taxon>Streptophyta</taxon>
        <taxon>Embryophyta</taxon>
        <taxon>Tracheophyta</taxon>
        <taxon>Spermatophyta</taxon>
        <taxon>Magnoliopsida</taxon>
        <taxon>eudicotyledons</taxon>
        <taxon>Gunneridae</taxon>
        <taxon>Pentapetalae</taxon>
        <taxon>rosids</taxon>
        <taxon>malvids</taxon>
        <taxon>Malvales</taxon>
        <taxon>Malvaceae</taxon>
        <taxon>Byttnerioideae</taxon>
        <taxon>Theobroma</taxon>
    </lineage>
</organism>
<protein>
    <submittedName>
        <fullName evidence="4">Anthocyanidin 3-O-glucosyltransferase 2-like</fullName>
    </submittedName>
</protein>
<dbReference type="PANTHER" id="PTHR48048:SF45">
    <property type="entry name" value="GLYCOSYLTRANSFERASE"/>
    <property type="match status" value="1"/>
</dbReference>
<evidence type="ECO:0000256" key="2">
    <source>
        <dbReference type="ARBA" id="ARBA00022679"/>
    </source>
</evidence>
<name>A0AB32VWF2_THECC</name>
<dbReference type="PANTHER" id="PTHR48048">
    <property type="entry name" value="GLYCOSYLTRANSFERASE"/>
    <property type="match status" value="1"/>
</dbReference>
<dbReference type="Pfam" id="PF00201">
    <property type="entry name" value="UDPGT"/>
    <property type="match status" value="1"/>
</dbReference>
<dbReference type="GeneID" id="108660576"/>
<evidence type="ECO:0000313" key="3">
    <source>
        <dbReference type="Proteomes" id="UP000694886"/>
    </source>
</evidence>
<keyword evidence="2" id="KW-0808">Transferase</keyword>
<dbReference type="InterPro" id="IPR002213">
    <property type="entry name" value="UDP_glucos_trans"/>
</dbReference>
<dbReference type="Gramene" id="Tc01v2_t014660.1">
    <property type="protein sequence ID" value="Tc01v2_p014660.1"/>
    <property type="gene ID" value="Tc01v2_g014660"/>
</dbReference>
<comment type="similarity">
    <text evidence="1">Belongs to the UDP-glycosyltransferase family.</text>
</comment>
<dbReference type="FunFam" id="3.40.50.2000:FF:000056">
    <property type="entry name" value="Glycosyltransferase"/>
    <property type="match status" value="1"/>
</dbReference>
<reference evidence="3" key="1">
    <citation type="journal article" date="1997" name="Nucleic Acids Res.">
        <title>tRNAscan-SE: a program for improved detection of transfer RNA genes in genomic sequence.</title>
        <authorList>
            <person name="Lowe T.M."/>
            <person name="Eddy S.R."/>
        </authorList>
    </citation>
    <scope>NUCLEOTIDE SEQUENCE [LARGE SCALE GENOMIC DNA]</scope>
    <source>
        <strain evidence="3">r\B97-61/B2</strain>
    </source>
</reference>
<dbReference type="Gene3D" id="3.40.50.2000">
    <property type="entry name" value="Glycogen Phosphorylase B"/>
    <property type="match status" value="2"/>
</dbReference>
<dbReference type="CDD" id="cd03784">
    <property type="entry name" value="GT1_Gtf-like"/>
    <property type="match status" value="1"/>
</dbReference>
<sequence length="483" mass="54078">MKKAELVFVPTLGMGHLVSIVELAKLLVDLNSNLSITVLIIKLPYDPNLTAYIDSFIADNDTIYTRIKFINLPQDETQKGVPPYKFMTTIIQSQRPHIKEAVAKIVQYSSSVPHSPRLAGFVIDMFFTTLVDLANEFGVASYVFYTSSAAFLGIQFYMQAPYDEQNVDITKLKGSDAEFTVPSYVNPVSAKFFPTVVFRLETSTMVHDMSKELRKVKGIMANTFSELESHAVEFLSDGKYPVVYPVGPILNLKTASGLHQNSDVMKWLDEQPLSSVVFLCFGSRGSFGGDQVKEIARALEQSGHQFLWSLRQPPIEEMMLSPTDYENVAEVLPEGFLERTATIGKIIGWAPQVAILGHPAIGGFMSHCGWNSTLENIWFGVPMATWPLYAEQQLNAFQMVKELGLGVEIKMDYRKDVLFLDEVVEIVSAENIERGIRCLMDQDSDVRKIAKEMSEQSRKSLMDGGSSHSMLCRFTNDVIDNMP</sequence>